<keyword evidence="5" id="KW-0472">Membrane</keyword>
<dbReference type="GO" id="GO:0012505">
    <property type="term" value="C:endomembrane system"/>
    <property type="evidence" value="ECO:0007669"/>
    <property type="project" value="UniProtKB-SubCell"/>
</dbReference>
<dbReference type="EMBL" id="JAHRHJ020003813">
    <property type="protein sequence ID" value="KAH9289794.1"/>
    <property type="molecule type" value="Genomic_DNA"/>
</dbReference>
<feature type="non-terminal residue" evidence="6">
    <location>
        <position position="1"/>
    </location>
</feature>
<dbReference type="GO" id="GO:0016020">
    <property type="term" value="C:membrane"/>
    <property type="evidence" value="ECO:0007669"/>
    <property type="project" value="UniProtKB-SubCell"/>
</dbReference>
<dbReference type="OMA" id="PIHEGEF"/>
<proteinExistence type="predicted"/>
<dbReference type="Proteomes" id="UP000824469">
    <property type="component" value="Unassembled WGS sequence"/>
</dbReference>
<dbReference type="NCBIfam" id="TIGR01627">
    <property type="entry name" value="A_thal_3515"/>
    <property type="match status" value="1"/>
</dbReference>
<keyword evidence="4" id="KW-1133">Transmembrane helix</keyword>
<dbReference type="PANTHER" id="PTHR31444">
    <property type="entry name" value="OS11G0490100 PROTEIN"/>
    <property type="match status" value="1"/>
</dbReference>
<reference evidence="6 7" key="1">
    <citation type="journal article" date="2021" name="Nat. Plants">
        <title>The Taxus genome provides insights into paclitaxel biosynthesis.</title>
        <authorList>
            <person name="Xiong X."/>
            <person name="Gou J."/>
            <person name="Liao Q."/>
            <person name="Li Y."/>
            <person name="Zhou Q."/>
            <person name="Bi G."/>
            <person name="Li C."/>
            <person name="Du R."/>
            <person name="Wang X."/>
            <person name="Sun T."/>
            <person name="Guo L."/>
            <person name="Liang H."/>
            <person name="Lu P."/>
            <person name="Wu Y."/>
            <person name="Zhang Z."/>
            <person name="Ro D.K."/>
            <person name="Shang Y."/>
            <person name="Huang S."/>
            <person name="Yan J."/>
        </authorList>
    </citation>
    <scope>NUCLEOTIDE SEQUENCE [LARGE SCALE GENOMIC DNA]</scope>
    <source>
        <strain evidence="6">Ta-2019</strain>
    </source>
</reference>
<organism evidence="6 7">
    <name type="scientific">Taxus chinensis</name>
    <name type="common">Chinese yew</name>
    <name type="synonym">Taxus wallichiana var. chinensis</name>
    <dbReference type="NCBI Taxonomy" id="29808"/>
    <lineage>
        <taxon>Eukaryota</taxon>
        <taxon>Viridiplantae</taxon>
        <taxon>Streptophyta</taxon>
        <taxon>Embryophyta</taxon>
        <taxon>Tracheophyta</taxon>
        <taxon>Spermatophyta</taxon>
        <taxon>Pinopsida</taxon>
        <taxon>Pinidae</taxon>
        <taxon>Conifers II</taxon>
        <taxon>Cupressales</taxon>
        <taxon>Taxaceae</taxon>
        <taxon>Taxus</taxon>
    </lineage>
</organism>
<dbReference type="InterPro" id="IPR006514">
    <property type="entry name" value="IRX15/GXM/AGM"/>
</dbReference>
<dbReference type="GO" id="GO:0045492">
    <property type="term" value="P:xylan biosynthetic process"/>
    <property type="evidence" value="ECO:0007669"/>
    <property type="project" value="InterPro"/>
</dbReference>
<evidence type="ECO:0000256" key="1">
    <source>
        <dbReference type="ARBA" id="ARBA00004167"/>
    </source>
</evidence>
<feature type="non-terminal residue" evidence="6">
    <location>
        <position position="213"/>
    </location>
</feature>
<evidence type="ECO:0000256" key="3">
    <source>
        <dbReference type="ARBA" id="ARBA00022692"/>
    </source>
</evidence>
<protein>
    <recommendedName>
        <fullName evidence="8">Polysaccharide biosynthesis domain-containing protein</fullName>
    </recommendedName>
</protein>
<comment type="subcellular location">
    <subcellularLocation>
        <location evidence="2">Endomembrane system</location>
    </subcellularLocation>
    <subcellularLocation>
        <location evidence="1">Membrane</location>
        <topology evidence="1">Single-pass membrane protein</topology>
    </subcellularLocation>
</comment>
<keyword evidence="3" id="KW-0812">Transmembrane</keyword>
<keyword evidence="7" id="KW-1185">Reference proteome</keyword>
<evidence type="ECO:0000256" key="2">
    <source>
        <dbReference type="ARBA" id="ARBA00004308"/>
    </source>
</evidence>
<sequence length="213" mass="23506">GTGTGAIGSFLVPSNCISDEGWLPPQVSSALLHYATTTIIPQQNRAEIQLSVKVLSSRNPCNFLVFGLGHDSSLWNALNFRGKTVFLEEDATWIEEALKGHPQLKGKAHHVDYPTKLSQAEDLIRYYGSEGSSSCTPKMGLRSSKCKLALRNLSDEIYDTEWDVIMIDAPRGYFDAAPGRMTAIFSAAVMASNRKKEGVTDVFLHDVNRRVEK</sequence>
<evidence type="ECO:0000313" key="6">
    <source>
        <dbReference type="EMBL" id="KAH9289794.1"/>
    </source>
</evidence>
<name>A0AA38F2C2_TAXCH</name>
<evidence type="ECO:0008006" key="8">
    <source>
        <dbReference type="Google" id="ProtNLM"/>
    </source>
</evidence>
<dbReference type="AlphaFoldDB" id="A0AA38F2C2"/>
<dbReference type="Pfam" id="PF21729">
    <property type="entry name" value="IRX15_IRX15L_GXM"/>
    <property type="match status" value="1"/>
</dbReference>
<evidence type="ECO:0000313" key="7">
    <source>
        <dbReference type="Proteomes" id="UP000824469"/>
    </source>
</evidence>
<evidence type="ECO:0000256" key="5">
    <source>
        <dbReference type="ARBA" id="ARBA00023136"/>
    </source>
</evidence>
<evidence type="ECO:0000256" key="4">
    <source>
        <dbReference type="ARBA" id="ARBA00022989"/>
    </source>
</evidence>
<comment type="caution">
    <text evidence="6">The sequence shown here is derived from an EMBL/GenBank/DDBJ whole genome shotgun (WGS) entry which is preliminary data.</text>
</comment>
<gene>
    <name evidence="6" type="ORF">KI387_033911</name>
</gene>
<accession>A0AA38F2C2</accession>